<protein>
    <recommendedName>
        <fullName evidence="3">STAS domain-containing protein</fullName>
    </recommendedName>
</protein>
<dbReference type="Proteomes" id="UP000603904">
    <property type="component" value="Unassembled WGS sequence"/>
</dbReference>
<dbReference type="Gene3D" id="3.30.565.10">
    <property type="entry name" value="Histidine kinase-like ATPase, C-terminal domain"/>
    <property type="match status" value="1"/>
</dbReference>
<proteinExistence type="predicted"/>
<evidence type="ECO:0000313" key="5">
    <source>
        <dbReference type="Proteomes" id="UP000603904"/>
    </source>
</evidence>
<dbReference type="Gene3D" id="3.30.750.24">
    <property type="entry name" value="STAS domain"/>
    <property type="match status" value="1"/>
</dbReference>
<dbReference type="InterPro" id="IPR036513">
    <property type="entry name" value="STAS_dom_sf"/>
</dbReference>
<keyword evidence="1" id="KW-0808">Transferase</keyword>
<evidence type="ECO:0000256" key="1">
    <source>
        <dbReference type="ARBA" id="ARBA00022527"/>
    </source>
</evidence>
<evidence type="ECO:0000256" key="2">
    <source>
        <dbReference type="SAM" id="MobiDB-lite"/>
    </source>
</evidence>
<sequence length="275" mass="28481">MTDDRPMDTPPGTAEASGGGGGPMGAGGAAPILDQPFDRDSLYALRATLEAHATHAGLPHGRATDLVLIVHELATNAVFHSVGTGRVRIWRSAGSLRCEVSDTGGPGPAGPDAAAWPVRHGHGLWIARYLTDGFTIESGTDGTVATAEFVLPSPDHPSARTLDRRDSYLVLALEGALDGRAATEIALVVRGLVSDTSAPRLVVDLSGVAFWDSTGITALISAQQRLDQTPAGMMALSGLTPEFAHRLDGLSPIPFTVADTPAQAAGRFPARPDAD</sequence>
<evidence type="ECO:0000313" key="4">
    <source>
        <dbReference type="EMBL" id="GIH40748.1"/>
    </source>
</evidence>
<name>A0ABQ4G0Z5_9ACTN</name>
<evidence type="ECO:0000259" key="3">
    <source>
        <dbReference type="PROSITE" id="PS50801"/>
    </source>
</evidence>
<reference evidence="4 5" key="1">
    <citation type="submission" date="2021-01" db="EMBL/GenBank/DDBJ databases">
        <title>Whole genome shotgun sequence of Microbispora corallina NBRC 16416.</title>
        <authorList>
            <person name="Komaki H."/>
            <person name="Tamura T."/>
        </authorList>
    </citation>
    <scope>NUCLEOTIDE SEQUENCE [LARGE SCALE GENOMIC DNA]</scope>
    <source>
        <strain evidence="4 5">NBRC 16416</strain>
    </source>
</reference>
<dbReference type="Pfam" id="PF13581">
    <property type="entry name" value="HATPase_c_2"/>
    <property type="match status" value="1"/>
</dbReference>
<comment type="caution">
    <text evidence="4">The sequence shown here is derived from an EMBL/GenBank/DDBJ whole genome shotgun (WGS) entry which is preliminary data.</text>
</comment>
<dbReference type="InterPro" id="IPR003594">
    <property type="entry name" value="HATPase_dom"/>
</dbReference>
<dbReference type="InterPro" id="IPR002645">
    <property type="entry name" value="STAS_dom"/>
</dbReference>
<keyword evidence="1" id="KW-0723">Serine/threonine-protein kinase</keyword>
<dbReference type="PANTHER" id="PTHR35526">
    <property type="entry name" value="ANTI-SIGMA-F FACTOR RSBW-RELATED"/>
    <property type="match status" value="1"/>
</dbReference>
<dbReference type="PANTHER" id="PTHR35526:SF3">
    <property type="entry name" value="ANTI-SIGMA-F FACTOR RSBW"/>
    <property type="match status" value="1"/>
</dbReference>
<dbReference type="EMBL" id="BOOC01000015">
    <property type="protein sequence ID" value="GIH40748.1"/>
    <property type="molecule type" value="Genomic_DNA"/>
</dbReference>
<feature type="region of interest" description="Disordered" evidence="2">
    <location>
        <begin position="1"/>
        <end position="31"/>
    </location>
</feature>
<dbReference type="SUPFAM" id="SSF55874">
    <property type="entry name" value="ATPase domain of HSP90 chaperone/DNA topoisomerase II/histidine kinase"/>
    <property type="match status" value="1"/>
</dbReference>
<dbReference type="Pfam" id="PF01740">
    <property type="entry name" value="STAS"/>
    <property type="match status" value="1"/>
</dbReference>
<feature type="domain" description="STAS" evidence="3">
    <location>
        <begin position="158"/>
        <end position="248"/>
    </location>
</feature>
<gene>
    <name evidence="4" type="ORF">Mco01_37480</name>
</gene>
<dbReference type="SUPFAM" id="SSF52091">
    <property type="entry name" value="SpoIIaa-like"/>
    <property type="match status" value="1"/>
</dbReference>
<accession>A0ABQ4G0Z5</accession>
<dbReference type="InterPro" id="IPR036890">
    <property type="entry name" value="HATPase_C_sf"/>
</dbReference>
<organism evidence="4 5">
    <name type="scientific">Microbispora corallina</name>
    <dbReference type="NCBI Taxonomy" id="83302"/>
    <lineage>
        <taxon>Bacteria</taxon>
        <taxon>Bacillati</taxon>
        <taxon>Actinomycetota</taxon>
        <taxon>Actinomycetes</taxon>
        <taxon>Streptosporangiales</taxon>
        <taxon>Streptosporangiaceae</taxon>
        <taxon>Microbispora</taxon>
    </lineage>
</organism>
<dbReference type="RefSeq" id="WP_204058134.1">
    <property type="nucleotide sequence ID" value="NZ_BAAAGP010000041.1"/>
</dbReference>
<dbReference type="CDD" id="cd16936">
    <property type="entry name" value="HATPase_RsbW-like"/>
    <property type="match status" value="1"/>
</dbReference>
<keyword evidence="1" id="KW-0418">Kinase</keyword>
<dbReference type="PROSITE" id="PS50801">
    <property type="entry name" value="STAS"/>
    <property type="match status" value="1"/>
</dbReference>
<dbReference type="InterPro" id="IPR050267">
    <property type="entry name" value="Anti-sigma-factor_SerPK"/>
</dbReference>
<dbReference type="CDD" id="cd07043">
    <property type="entry name" value="STAS_anti-anti-sigma_factors"/>
    <property type="match status" value="1"/>
</dbReference>
<feature type="compositionally biased region" description="Gly residues" evidence="2">
    <location>
        <begin position="17"/>
        <end position="28"/>
    </location>
</feature>
<keyword evidence="5" id="KW-1185">Reference proteome</keyword>